<comment type="caution">
    <text evidence="2">The sequence shown here is derived from an EMBL/GenBank/DDBJ whole genome shotgun (WGS) entry which is preliminary data.</text>
</comment>
<protein>
    <submittedName>
        <fullName evidence="2">Uncharacterized protein</fullName>
    </submittedName>
</protein>
<proteinExistence type="predicted"/>
<name>A0A176WL17_MARPO</name>
<feature type="compositionally biased region" description="Low complexity" evidence="1">
    <location>
        <begin position="31"/>
        <end position="43"/>
    </location>
</feature>
<evidence type="ECO:0000313" key="3">
    <source>
        <dbReference type="Proteomes" id="UP000077202"/>
    </source>
</evidence>
<feature type="region of interest" description="Disordered" evidence="1">
    <location>
        <begin position="31"/>
        <end position="71"/>
    </location>
</feature>
<gene>
    <name evidence="2" type="ORF">AXG93_673s1030</name>
</gene>
<evidence type="ECO:0000256" key="1">
    <source>
        <dbReference type="SAM" id="MobiDB-lite"/>
    </source>
</evidence>
<dbReference type="AlphaFoldDB" id="A0A176WL17"/>
<feature type="compositionally biased region" description="Basic and acidic residues" evidence="1">
    <location>
        <begin position="46"/>
        <end position="67"/>
    </location>
</feature>
<accession>A0A176WL17</accession>
<sequence>MDDFDRPIFLPDPVPVKILARMNISADSESSSVVQSMGSQISGDSASRRKDKESVALRKTGGSRDGRASGSLVRCGPHVRALVEVQCPHRGLNSPLEASSGEGLCLSDLRFIRSSGSQFSLALILRSYAFMTESPESSLTISTLRLDEATSQEISRTTRRPRPRFGPVAVCMA</sequence>
<organism evidence="2 3">
    <name type="scientific">Marchantia polymorpha subsp. ruderalis</name>
    <dbReference type="NCBI Taxonomy" id="1480154"/>
    <lineage>
        <taxon>Eukaryota</taxon>
        <taxon>Viridiplantae</taxon>
        <taxon>Streptophyta</taxon>
        <taxon>Embryophyta</taxon>
        <taxon>Marchantiophyta</taxon>
        <taxon>Marchantiopsida</taxon>
        <taxon>Marchantiidae</taxon>
        <taxon>Marchantiales</taxon>
        <taxon>Marchantiaceae</taxon>
        <taxon>Marchantia</taxon>
    </lineage>
</organism>
<reference evidence="2" key="1">
    <citation type="submission" date="2016-03" db="EMBL/GenBank/DDBJ databases">
        <title>Mechanisms controlling the formation of the plant cell surface in tip-growing cells are functionally conserved among land plants.</title>
        <authorList>
            <person name="Honkanen S."/>
            <person name="Jones V.A."/>
            <person name="Morieri G."/>
            <person name="Champion C."/>
            <person name="Hetherington A.J."/>
            <person name="Kelly S."/>
            <person name="Saint-Marcoux D."/>
            <person name="Proust H."/>
            <person name="Prescott H."/>
            <person name="Dolan L."/>
        </authorList>
    </citation>
    <scope>NUCLEOTIDE SEQUENCE [LARGE SCALE GENOMIC DNA]</scope>
    <source>
        <tissue evidence="2">Whole gametophyte</tissue>
    </source>
</reference>
<dbReference type="EMBL" id="LVLJ01000698">
    <property type="protein sequence ID" value="OAE32926.1"/>
    <property type="molecule type" value="Genomic_DNA"/>
</dbReference>
<dbReference type="Proteomes" id="UP000077202">
    <property type="component" value="Unassembled WGS sequence"/>
</dbReference>
<evidence type="ECO:0000313" key="2">
    <source>
        <dbReference type="EMBL" id="OAE32926.1"/>
    </source>
</evidence>
<keyword evidence="3" id="KW-1185">Reference proteome</keyword>